<accession>M1DCQ6</accession>
<name>M1DCQ6_SOLTU</name>
<sequence length="225" mass="25950">MDREGARGLMLGFGEVQVMTKGSDGSFNHSIHVMGRQEGIRVSMKEWRDQWEFSYWHLLSYSPFFLWTRGSSEDLNGDLYCNRRHGWRFAIHFLLSAKFYRIPTDIALSHLAERVVLANIIGDPPTGLVDCSATLLEIAEELVDPLFGQLITFSVLPLASSHFGSLCGIVLLRKTNRRLTDCFFPRLLIHFLQGFPYWNVGRFFSFWRLANLNSAIRRIPFLVLF</sequence>
<keyword evidence="2" id="KW-1185">Reference proteome</keyword>
<dbReference type="InParanoid" id="M1DCQ6"/>
<dbReference type="EnsemblPlants" id="PGSC0003DMT400086895">
    <property type="protein sequence ID" value="PGSC0003DMT400086895"/>
    <property type="gene ID" value="PGSC0003DMG400036466"/>
</dbReference>
<evidence type="ECO:0000313" key="1">
    <source>
        <dbReference type="EnsemblPlants" id="PGSC0003DMT400086895"/>
    </source>
</evidence>
<protein>
    <submittedName>
        <fullName evidence="1">Uncharacterized protein</fullName>
    </submittedName>
</protein>
<reference evidence="1" key="2">
    <citation type="submission" date="2015-06" db="UniProtKB">
        <authorList>
            <consortium name="EnsemblPlants"/>
        </authorList>
    </citation>
    <scope>IDENTIFICATION</scope>
    <source>
        <strain evidence="1">DM1-3 516 R44</strain>
    </source>
</reference>
<dbReference type="AlphaFoldDB" id="M1DCQ6"/>
<dbReference type="PaxDb" id="4113-PGSC0003DMT400086895"/>
<dbReference type="Gramene" id="PGSC0003DMT400086895">
    <property type="protein sequence ID" value="PGSC0003DMT400086895"/>
    <property type="gene ID" value="PGSC0003DMG400036466"/>
</dbReference>
<proteinExistence type="predicted"/>
<organism evidence="1 2">
    <name type="scientific">Solanum tuberosum</name>
    <name type="common">Potato</name>
    <dbReference type="NCBI Taxonomy" id="4113"/>
    <lineage>
        <taxon>Eukaryota</taxon>
        <taxon>Viridiplantae</taxon>
        <taxon>Streptophyta</taxon>
        <taxon>Embryophyta</taxon>
        <taxon>Tracheophyta</taxon>
        <taxon>Spermatophyta</taxon>
        <taxon>Magnoliopsida</taxon>
        <taxon>eudicotyledons</taxon>
        <taxon>Gunneridae</taxon>
        <taxon>Pentapetalae</taxon>
        <taxon>asterids</taxon>
        <taxon>lamiids</taxon>
        <taxon>Solanales</taxon>
        <taxon>Solanaceae</taxon>
        <taxon>Solanoideae</taxon>
        <taxon>Solaneae</taxon>
        <taxon>Solanum</taxon>
    </lineage>
</organism>
<dbReference type="Proteomes" id="UP000011115">
    <property type="component" value="Unassembled WGS sequence"/>
</dbReference>
<dbReference type="HOGENOM" id="CLU_1231707_0_0_1"/>
<reference evidence="2" key="1">
    <citation type="journal article" date="2011" name="Nature">
        <title>Genome sequence and analysis of the tuber crop potato.</title>
        <authorList>
            <consortium name="The Potato Genome Sequencing Consortium"/>
        </authorList>
    </citation>
    <scope>NUCLEOTIDE SEQUENCE [LARGE SCALE GENOMIC DNA]</scope>
    <source>
        <strain evidence="2">cv. DM1-3 516 R44</strain>
    </source>
</reference>
<evidence type="ECO:0000313" key="2">
    <source>
        <dbReference type="Proteomes" id="UP000011115"/>
    </source>
</evidence>